<gene>
    <name evidence="8" type="ORF">OSTQU699_LOCUS3414</name>
</gene>
<dbReference type="Gene3D" id="3.30.710.10">
    <property type="entry name" value="Potassium Channel Kv1.1, Chain A"/>
    <property type="match status" value="1"/>
</dbReference>
<feature type="compositionally biased region" description="Polar residues" evidence="5">
    <location>
        <begin position="358"/>
        <end position="369"/>
    </location>
</feature>
<evidence type="ECO:0000256" key="2">
    <source>
        <dbReference type="ARBA" id="ARBA00022723"/>
    </source>
</evidence>
<evidence type="ECO:0000256" key="4">
    <source>
        <dbReference type="ARBA" id="ARBA00022833"/>
    </source>
</evidence>
<protein>
    <submittedName>
        <fullName evidence="8">Uncharacterized protein</fullName>
    </submittedName>
</protein>
<feature type="compositionally biased region" description="Basic and acidic residues" evidence="5">
    <location>
        <begin position="255"/>
        <end position="286"/>
    </location>
</feature>
<dbReference type="InterPro" id="IPR011333">
    <property type="entry name" value="SKP1/BTB/POZ_sf"/>
</dbReference>
<proteinExistence type="predicted"/>
<feature type="region of interest" description="Disordered" evidence="5">
    <location>
        <begin position="620"/>
        <end position="642"/>
    </location>
</feature>
<feature type="compositionally biased region" description="Polar residues" evidence="5">
    <location>
        <begin position="381"/>
        <end position="402"/>
    </location>
</feature>
<feature type="region of interest" description="Disordered" evidence="5">
    <location>
        <begin position="255"/>
        <end position="295"/>
    </location>
</feature>
<accession>A0A8S1IWJ2</accession>
<feature type="compositionally biased region" description="Gly residues" evidence="5">
    <location>
        <begin position="622"/>
        <end position="631"/>
    </location>
</feature>
<keyword evidence="3" id="KW-0863">Zinc-finger</keyword>
<evidence type="ECO:0000256" key="3">
    <source>
        <dbReference type="ARBA" id="ARBA00022771"/>
    </source>
</evidence>
<keyword evidence="9" id="KW-1185">Reference proteome</keyword>
<dbReference type="PROSITE" id="PS50097">
    <property type="entry name" value="BTB"/>
    <property type="match status" value="1"/>
</dbReference>
<dbReference type="Proteomes" id="UP000708148">
    <property type="component" value="Unassembled WGS sequence"/>
</dbReference>
<dbReference type="GO" id="GO:0008270">
    <property type="term" value="F:zinc ion binding"/>
    <property type="evidence" value="ECO:0007669"/>
    <property type="project" value="UniProtKB-KW"/>
</dbReference>
<dbReference type="GO" id="GO:0003677">
    <property type="term" value="F:DNA binding"/>
    <property type="evidence" value="ECO:0007669"/>
    <property type="project" value="InterPro"/>
</dbReference>
<dbReference type="SMART" id="SM00225">
    <property type="entry name" value="BTB"/>
    <property type="match status" value="1"/>
</dbReference>
<keyword evidence="2" id="KW-0479">Metal-binding</keyword>
<dbReference type="Gene3D" id="1.25.40.420">
    <property type="match status" value="1"/>
</dbReference>
<dbReference type="Gene3D" id="4.10.1100.10">
    <property type="entry name" value="Transcription factor, SBP-box domain"/>
    <property type="match status" value="1"/>
</dbReference>
<sequence>MQAPGGLPREHQSPVFTRLADFCNKEGLSDVTLIASCGRRLAGHRVVMAAGSDALGHLVTQEDGCDVHCPDVDGDTMELVLRFLYSSECPLTPTNATAVLMAAQKFGIGALEALATAFLADELNVENCCRLYAQWEDEGLQKLKAHCLALAADRWDAVHQTDGFLNLTLDQLKAMLKTPELMSCQEVDLLQGACSWILRDINRVKHLEELLTIVNFPRMSVEELQCVQQRLCLKYLQALGVQDAVCTSRVVADNKPDAKNDTEMVENKAQEPKGDSGDAVAPKEPKPMASAPKSQVGDMANALPLVLSIQPDQKVPASRQGSNELFPADMDEASQVRHLQELLLAQCARQPACAPQGKTPSVKVQQQGKETLAKDCASEDLASQNSENRTQQQDSSDMVSETGTQQINGAAGKDTKLIVQTPGVPFDVAVAQTSSPTAARTTRCVCQVEGCSNNLTGLRDYHVRYKICDLHLKVSSIVKDGRCQRFCQQCGRFHDLAEFDGNKRSCRSRLMRHNARRRKRLRTETEAFQGALQVARAALPAMSPHQPLICLVSAAPSPAGRASDQPTAGPLTGTLVQQADYINVLPQVSQALAFTARGAGTTLENILIEKLATPVARPVAEGSGGVGGGAATSGSMPARNGLNGSSFMEVECVKEEGMLADMQGVVH</sequence>
<dbReference type="SUPFAM" id="SSF103612">
    <property type="entry name" value="SBT domain"/>
    <property type="match status" value="1"/>
</dbReference>
<comment type="pathway">
    <text evidence="1">Protein modification; protein ubiquitination.</text>
</comment>
<name>A0A8S1IWJ2_9CHLO</name>
<evidence type="ECO:0000256" key="1">
    <source>
        <dbReference type="ARBA" id="ARBA00004906"/>
    </source>
</evidence>
<feature type="domain" description="SBP-type" evidence="7">
    <location>
        <begin position="443"/>
        <end position="520"/>
    </location>
</feature>
<dbReference type="SUPFAM" id="SSF54695">
    <property type="entry name" value="POZ domain"/>
    <property type="match status" value="1"/>
</dbReference>
<dbReference type="Pfam" id="PF07707">
    <property type="entry name" value="BACK"/>
    <property type="match status" value="1"/>
</dbReference>
<dbReference type="Pfam" id="PF00651">
    <property type="entry name" value="BTB"/>
    <property type="match status" value="1"/>
</dbReference>
<dbReference type="InterPro" id="IPR000210">
    <property type="entry name" value="BTB/POZ_dom"/>
</dbReference>
<dbReference type="InterPro" id="IPR004333">
    <property type="entry name" value="SBP_dom"/>
</dbReference>
<dbReference type="AlphaFoldDB" id="A0A8S1IWJ2"/>
<dbReference type="CDD" id="cd14733">
    <property type="entry name" value="BACK"/>
    <property type="match status" value="1"/>
</dbReference>
<feature type="domain" description="BTB" evidence="6">
    <location>
        <begin position="29"/>
        <end position="93"/>
    </location>
</feature>
<dbReference type="Pfam" id="PF03110">
    <property type="entry name" value="SBP"/>
    <property type="match status" value="1"/>
</dbReference>
<dbReference type="InterPro" id="IPR036893">
    <property type="entry name" value="SBP_sf"/>
</dbReference>
<dbReference type="PROSITE" id="PS51141">
    <property type="entry name" value="ZF_SBP"/>
    <property type="match status" value="1"/>
</dbReference>
<evidence type="ECO:0000313" key="8">
    <source>
        <dbReference type="EMBL" id="CAD7698053.1"/>
    </source>
</evidence>
<dbReference type="InterPro" id="IPR044817">
    <property type="entry name" value="SBP-like"/>
</dbReference>
<dbReference type="OrthoDB" id="514967at2759"/>
<comment type="caution">
    <text evidence="8">The sequence shown here is derived from an EMBL/GenBank/DDBJ whole genome shotgun (WGS) entry which is preliminary data.</text>
</comment>
<feature type="region of interest" description="Disordered" evidence="5">
    <location>
        <begin position="353"/>
        <end position="402"/>
    </location>
</feature>
<evidence type="ECO:0000259" key="6">
    <source>
        <dbReference type="PROSITE" id="PS50097"/>
    </source>
</evidence>
<organism evidence="8 9">
    <name type="scientific">Ostreobium quekettii</name>
    <dbReference type="NCBI Taxonomy" id="121088"/>
    <lineage>
        <taxon>Eukaryota</taxon>
        <taxon>Viridiplantae</taxon>
        <taxon>Chlorophyta</taxon>
        <taxon>core chlorophytes</taxon>
        <taxon>Ulvophyceae</taxon>
        <taxon>TCBD clade</taxon>
        <taxon>Bryopsidales</taxon>
        <taxon>Ostreobineae</taxon>
        <taxon>Ostreobiaceae</taxon>
        <taxon>Ostreobium</taxon>
    </lineage>
</organism>
<dbReference type="PANTHER" id="PTHR31251">
    <property type="entry name" value="SQUAMOSA PROMOTER-BINDING-LIKE PROTEIN 4"/>
    <property type="match status" value="1"/>
</dbReference>
<dbReference type="SMART" id="SM00875">
    <property type="entry name" value="BACK"/>
    <property type="match status" value="1"/>
</dbReference>
<dbReference type="EMBL" id="CAJHUC010000749">
    <property type="protein sequence ID" value="CAD7698053.1"/>
    <property type="molecule type" value="Genomic_DNA"/>
</dbReference>
<evidence type="ECO:0000313" key="9">
    <source>
        <dbReference type="Proteomes" id="UP000708148"/>
    </source>
</evidence>
<keyword evidence="4" id="KW-0862">Zinc</keyword>
<evidence type="ECO:0000259" key="7">
    <source>
        <dbReference type="PROSITE" id="PS51141"/>
    </source>
</evidence>
<dbReference type="PANTHER" id="PTHR31251:SF169">
    <property type="entry name" value="SQUAMOSA PROMOTER-BINDING-LIKE PROTEIN 8"/>
    <property type="match status" value="1"/>
</dbReference>
<dbReference type="InterPro" id="IPR011705">
    <property type="entry name" value="BACK"/>
</dbReference>
<reference evidence="8" key="1">
    <citation type="submission" date="2020-12" db="EMBL/GenBank/DDBJ databases">
        <authorList>
            <person name="Iha C."/>
        </authorList>
    </citation>
    <scope>NUCLEOTIDE SEQUENCE</scope>
</reference>
<dbReference type="GO" id="GO:0005634">
    <property type="term" value="C:nucleus"/>
    <property type="evidence" value="ECO:0007669"/>
    <property type="project" value="InterPro"/>
</dbReference>
<evidence type="ECO:0000256" key="5">
    <source>
        <dbReference type="SAM" id="MobiDB-lite"/>
    </source>
</evidence>